<gene>
    <name evidence="2" type="ORF">B0H66DRAFT_565878</name>
</gene>
<keyword evidence="3" id="KW-1185">Reference proteome</keyword>
<organism evidence="2 3">
    <name type="scientific">Apodospora peruviana</name>
    <dbReference type="NCBI Taxonomy" id="516989"/>
    <lineage>
        <taxon>Eukaryota</taxon>
        <taxon>Fungi</taxon>
        <taxon>Dikarya</taxon>
        <taxon>Ascomycota</taxon>
        <taxon>Pezizomycotina</taxon>
        <taxon>Sordariomycetes</taxon>
        <taxon>Sordariomycetidae</taxon>
        <taxon>Sordariales</taxon>
        <taxon>Lasiosphaeriaceae</taxon>
        <taxon>Apodospora</taxon>
    </lineage>
</organism>
<keyword evidence="1" id="KW-0472">Membrane</keyword>
<protein>
    <submittedName>
        <fullName evidence="2">Uncharacterized protein</fullName>
    </submittedName>
</protein>
<comment type="caution">
    <text evidence="2">The sequence shown here is derived from an EMBL/GenBank/DDBJ whole genome shotgun (WGS) entry which is preliminary data.</text>
</comment>
<proteinExistence type="predicted"/>
<sequence length="660" mass="74774">MTSSLAATDQAVKWGLWTDYHSGRWQYLVQEHTATFCSTLLAVVLALSLPFADRLLRRFFVLFFRWWTRRESQDPARRPLLPVSNSGDPRQFIDILQAPGGGRALLVGTIRHVRQKGSRHSVLSLMIGIIILAAWVGRVIAGIFAANIVTDRTATWDSEHCGIWQFDSDGAGEGAATRADVYDREKESRAGEYARYCYESPPSAKQPMYCDFFHQRNITYTRNTTFQCPFVDESVCVVGTPAVIFDTGLVDASQIGVNDWTTYKFRRSTTCAPLNTDSRFVSNETKDGVTTFFYRYGETDDTNYTFSSKGNPFDSLSPTYDVRTYSTSLSPRYDFWRPIPELTPPTNSTIAILFISPFHIYHLKPNSDPVFGADEPCYVDGDPAPWYCKSDAKARLFACLDRQDLCSPDGLVCWSPTVTTRNKLPPSYWLMKLSLAFSNTYDSIVHRLGSALIAQEKISQYTSAPLADTHWMLEAERLFATSLARVQFDAWTIASGADRPTGEAGDHEGYVDLTPDEAGDLCGGGLFKFRSTGYKNVYLAPFLCLLILVPAGLWVLSREVRHVSWFWGDMEVEAWFGWVWGRIRSWFRWGRTPQMTATLEQITGRVEEGQVVGNDDDHGTEEIFGQLWEDEARARDEERARQLGEGEDHELVLYYIFGFR</sequence>
<feature type="transmembrane region" description="Helical" evidence="1">
    <location>
        <begin position="122"/>
        <end position="145"/>
    </location>
</feature>
<name>A0AAE0LZC7_9PEZI</name>
<dbReference type="EMBL" id="JAUEDM010000007">
    <property type="protein sequence ID" value="KAK3313322.1"/>
    <property type="molecule type" value="Genomic_DNA"/>
</dbReference>
<reference evidence="2" key="1">
    <citation type="journal article" date="2023" name="Mol. Phylogenet. Evol.">
        <title>Genome-scale phylogeny and comparative genomics of the fungal order Sordariales.</title>
        <authorList>
            <person name="Hensen N."/>
            <person name="Bonometti L."/>
            <person name="Westerberg I."/>
            <person name="Brannstrom I.O."/>
            <person name="Guillou S."/>
            <person name="Cros-Aarteil S."/>
            <person name="Calhoun S."/>
            <person name="Haridas S."/>
            <person name="Kuo A."/>
            <person name="Mondo S."/>
            <person name="Pangilinan J."/>
            <person name="Riley R."/>
            <person name="LaButti K."/>
            <person name="Andreopoulos B."/>
            <person name="Lipzen A."/>
            <person name="Chen C."/>
            <person name="Yan M."/>
            <person name="Daum C."/>
            <person name="Ng V."/>
            <person name="Clum A."/>
            <person name="Steindorff A."/>
            <person name="Ohm R.A."/>
            <person name="Martin F."/>
            <person name="Silar P."/>
            <person name="Natvig D.O."/>
            <person name="Lalanne C."/>
            <person name="Gautier V."/>
            <person name="Ament-Velasquez S.L."/>
            <person name="Kruys A."/>
            <person name="Hutchinson M.I."/>
            <person name="Powell A.J."/>
            <person name="Barry K."/>
            <person name="Miller A.N."/>
            <person name="Grigoriev I.V."/>
            <person name="Debuchy R."/>
            <person name="Gladieux P."/>
            <person name="Hiltunen Thoren M."/>
            <person name="Johannesson H."/>
        </authorList>
    </citation>
    <scope>NUCLEOTIDE SEQUENCE</scope>
    <source>
        <strain evidence="2">CBS 118394</strain>
    </source>
</reference>
<dbReference type="AlphaFoldDB" id="A0AAE0LZC7"/>
<feature type="transmembrane region" description="Helical" evidence="1">
    <location>
        <begin position="33"/>
        <end position="52"/>
    </location>
</feature>
<evidence type="ECO:0000313" key="3">
    <source>
        <dbReference type="Proteomes" id="UP001283341"/>
    </source>
</evidence>
<evidence type="ECO:0000313" key="2">
    <source>
        <dbReference type="EMBL" id="KAK3313322.1"/>
    </source>
</evidence>
<reference evidence="2" key="2">
    <citation type="submission" date="2023-06" db="EMBL/GenBank/DDBJ databases">
        <authorList>
            <consortium name="Lawrence Berkeley National Laboratory"/>
            <person name="Haridas S."/>
            <person name="Hensen N."/>
            <person name="Bonometti L."/>
            <person name="Westerberg I."/>
            <person name="Brannstrom I.O."/>
            <person name="Guillou S."/>
            <person name="Cros-Aarteil S."/>
            <person name="Calhoun S."/>
            <person name="Kuo A."/>
            <person name="Mondo S."/>
            <person name="Pangilinan J."/>
            <person name="Riley R."/>
            <person name="Labutti K."/>
            <person name="Andreopoulos B."/>
            <person name="Lipzen A."/>
            <person name="Chen C."/>
            <person name="Yanf M."/>
            <person name="Daum C."/>
            <person name="Ng V."/>
            <person name="Clum A."/>
            <person name="Steindorff A."/>
            <person name="Ohm R."/>
            <person name="Martin F."/>
            <person name="Silar P."/>
            <person name="Natvig D."/>
            <person name="Lalanne C."/>
            <person name="Gautier V."/>
            <person name="Ament-Velasquez S.L."/>
            <person name="Kruys A."/>
            <person name="Hutchinson M.I."/>
            <person name="Powell A.J."/>
            <person name="Barry K."/>
            <person name="Miller A.N."/>
            <person name="Grigoriev I.V."/>
            <person name="Debuchy R."/>
            <person name="Gladieux P."/>
            <person name="Thoren M.H."/>
            <person name="Johannesson H."/>
        </authorList>
    </citation>
    <scope>NUCLEOTIDE SEQUENCE</scope>
    <source>
        <strain evidence="2">CBS 118394</strain>
    </source>
</reference>
<dbReference type="Proteomes" id="UP001283341">
    <property type="component" value="Unassembled WGS sequence"/>
</dbReference>
<feature type="transmembrane region" description="Helical" evidence="1">
    <location>
        <begin position="537"/>
        <end position="556"/>
    </location>
</feature>
<accession>A0AAE0LZC7</accession>
<keyword evidence="1" id="KW-0812">Transmembrane</keyword>
<keyword evidence="1" id="KW-1133">Transmembrane helix</keyword>
<evidence type="ECO:0000256" key="1">
    <source>
        <dbReference type="SAM" id="Phobius"/>
    </source>
</evidence>